<evidence type="ECO:0000313" key="2">
    <source>
        <dbReference type="EMBL" id="WZN47529.1"/>
    </source>
</evidence>
<evidence type="ECO:0000256" key="1">
    <source>
        <dbReference type="SAM" id="Phobius"/>
    </source>
</evidence>
<organism evidence="2 3">
    <name type="scientific">Chitinophaga caseinilytica</name>
    <dbReference type="NCBI Taxonomy" id="2267521"/>
    <lineage>
        <taxon>Bacteria</taxon>
        <taxon>Pseudomonadati</taxon>
        <taxon>Bacteroidota</taxon>
        <taxon>Chitinophagia</taxon>
        <taxon>Chitinophagales</taxon>
        <taxon>Chitinophagaceae</taxon>
        <taxon>Chitinophaga</taxon>
    </lineage>
</organism>
<evidence type="ECO:0000313" key="3">
    <source>
        <dbReference type="Proteomes" id="UP001449657"/>
    </source>
</evidence>
<keyword evidence="1" id="KW-0812">Transmembrane</keyword>
<keyword evidence="1" id="KW-1133">Transmembrane helix</keyword>
<protein>
    <submittedName>
        <fullName evidence="2">Uncharacterized protein</fullName>
    </submittedName>
</protein>
<feature type="transmembrane region" description="Helical" evidence="1">
    <location>
        <begin position="34"/>
        <end position="52"/>
    </location>
</feature>
<keyword evidence="1" id="KW-0472">Membrane</keyword>
<feature type="transmembrane region" description="Helical" evidence="1">
    <location>
        <begin position="64"/>
        <end position="82"/>
    </location>
</feature>
<feature type="transmembrane region" description="Helical" evidence="1">
    <location>
        <begin position="7"/>
        <end position="28"/>
    </location>
</feature>
<keyword evidence="3" id="KW-1185">Reference proteome</keyword>
<dbReference type="EMBL" id="CP150096">
    <property type="protein sequence ID" value="WZN47529.1"/>
    <property type="molecule type" value="Genomic_DNA"/>
</dbReference>
<reference evidence="2 3" key="1">
    <citation type="submission" date="2024-03" db="EMBL/GenBank/DDBJ databases">
        <title>Chitinophaga caseinilytica sp. nov., a casein hydrolysing bacterium isolated from forest soil.</title>
        <authorList>
            <person name="Lee D.S."/>
            <person name="Han D.M."/>
            <person name="Baek J.H."/>
            <person name="Choi D.G."/>
            <person name="Jeon J.H."/>
            <person name="Jeon C.O."/>
        </authorList>
    </citation>
    <scope>NUCLEOTIDE SEQUENCE [LARGE SCALE GENOMIC DNA]</scope>
    <source>
        <strain evidence="2 3">KACC 19118</strain>
    </source>
</reference>
<dbReference type="Proteomes" id="UP001449657">
    <property type="component" value="Chromosome"/>
</dbReference>
<accession>A0ABZ2Z5J4</accession>
<gene>
    <name evidence="2" type="ORF">WJU22_04990</name>
</gene>
<proteinExistence type="predicted"/>
<name>A0ABZ2Z5J4_9BACT</name>
<sequence>MHHPTSLPKIAGFASIFIGVVAAAFAFITKSPEASVYMGSAGVTLCVVSAVIARKNIDELQMTVAGLFLAIVATAIGIWQMYNL</sequence>
<dbReference type="RefSeq" id="WP_126249214.1">
    <property type="nucleotide sequence ID" value="NZ_CP149792.1"/>
</dbReference>